<keyword evidence="3" id="KW-1185">Reference proteome</keyword>
<dbReference type="OrthoDB" id="3220614at2759"/>
<name>A0A0D0DFJ9_9AGAM</name>
<dbReference type="Pfam" id="PF20414">
    <property type="entry name" value="DUF6698"/>
    <property type="match status" value="1"/>
</dbReference>
<evidence type="ECO:0000313" key="2">
    <source>
        <dbReference type="EMBL" id="KIK79864.1"/>
    </source>
</evidence>
<dbReference type="InterPro" id="IPR046521">
    <property type="entry name" value="DUF6698"/>
</dbReference>
<dbReference type="AlphaFoldDB" id="A0A0D0DFJ9"/>
<accession>A0A0D0DFJ9</accession>
<evidence type="ECO:0000256" key="1">
    <source>
        <dbReference type="SAM" id="MobiDB-lite"/>
    </source>
</evidence>
<sequence length="332" mass="37449">MELYRNAGKKAVALLDPFGVPAKAFLIGIQHDSGGKVDADLTPELVDQHLHFYSGVLRFVPSLKSQLDTMSPARLSKIVQMITKGMSEGRSTDLGSVKHKGIKYVPLTMNSKSDALDPSIPEVEDKSMRGIFHPQLAHFMCPAKKLAQYDEDPTAGMAALQAGEISMKASKWPAGFYEEGTMYDPEDKTKGLFRNHIVTRFYLHLFVGPSAVMNESHTRKASKPSKNRAWDLRSVDRYIIAYVHIIAYSTLSQAQQWTQVIGNMDLRDLYWRIVEMLEDKADPWVEDTLAWWNRLSKSNRSADVKKYDKSDSSDDDMAQVHAQRASHQSEPQ</sequence>
<dbReference type="Proteomes" id="UP000054538">
    <property type="component" value="Unassembled WGS sequence"/>
</dbReference>
<proteinExistence type="predicted"/>
<reference evidence="2 3" key="1">
    <citation type="submission" date="2014-04" db="EMBL/GenBank/DDBJ databases">
        <authorList>
            <consortium name="DOE Joint Genome Institute"/>
            <person name="Kuo A."/>
            <person name="Kohler A."/>
            <person name="Jargeat P."/>
            <person name="Nagy L.G."/>
            <person name="Floudas D."/>
            <person name="Copeland A."/>
            <person name="Barry K.W."/>
            <person name="Cichocki N."/>
            <person name="Veneault-Fourrey C."/>
            <person name="LaButti K."/>
            <person name="Lindquist E.A."/>
            <person name="Lipzen A."/>
            <person name="Lundell T."/>
            <person name="Morin E."/>
            <person name="Murat C."/>
            <person name="Sun H."/>
            <person name="Tunlid A."/>
            <person name="Henrissat B."/>
            <person name="Grigoriev I.V."/>
            <person name="Hibbett D.S."/>
            <person name="Martin F."/>
            <person name="Nordberg H.P."/>
            <person name="Cantor M.N."/>
            <person name="Hua S.X."/>
        </authorList>
    </citation>
    <scope>NUCLEOTIDE SEQUENCE [LARGE SCALE GENOMIC DNA]</scope>
    <source>
        <strain evidence="2 3">Ve08.2h10</strain>
    </source>
</reference>
<evidence type="ECO:0000313" key="3">
    <source>
        <dbReference type="Proteomes" id="UP000054538"/>
    </source>
</evidence>
<protein>
    <submittedName>
        <fullName evidence="2">Uncharacterized protein</fullName>
    </submittedName>
</protein>
<dbReference type="HOGENOM" id="CLU_035918_2_0_1"/>
<reference evidence="3" key="2">
    <citation type="submission" date="2015-01" db="EMBL/GenBank/DDBJ databases">
        <title>Evolutionary Origins and Diversification of the Mycorrhizal Mutualists.</title>
        <authorList>
            <consortium name="DOE Joint Genome Institute"/>
            <consortium name="Mycorrhizal Genomics Consortium"/>
            <person name="Kohler A."/>
            <person name="Kuo A."/>
            <person name="Nagy L.G."/>
            <person name="Floudas D."/>
            <person name="Copeland A."/>
            <person name="Barry K.W."/>
            <person name="Cichocki N."/>
            <person name="Veneault-Fourrey C."/>
            <person name="LaButti K."/>
            <person name="Lindquist E.A."/>
            <person name="Lipzen A."/>
            <person name="Lundell T."/>
            <person name="Morin E."/>
            <person name="Murat C."/>
            <person name="Riley R."/>
            <person name="Ohm R."/>
            <person name="Sun H."/>
            <person name="Tunlid A."/>
            <person name="Henrissat B."/>
            <person name="Grigoriev I.V."/>
            <person name="Hibbett D.S."/>
            <person name="Martin F."/>
        </authorList>
    </citation>
    <scope>NUCLEOTIDE SEQUENCE [LARGE SCALE GENOMIC DNA]</scope>
    <source>
        <strain evidence="3">Ve08.2h10</strain>
    </source>
</reference>
<dbReference type="InParanoid" id="A0A0D0DFJ9"/>
<feature type="compositionally biased region" description="Basic and acidic residues" evidence="1">
    <location>
        <begin position="300"/>
        <end position="312"/>
    </location>
</feature>
<dbReference type="STRING" id="930991.A0A0D0DFJ9"/>
<dbReference type="EMBL" id="KN826162">
    <property type="protein sequence ID" value="KIK79864.1"/>
    <property type="molecule type" value="Genomic_DNA"/>
</dbReference>
<gene>
    <name evidence="2" type="ORF">PAXRUDRAFT_16093</name>
</gene>
<feature type="region of interest" description="Disordered" evidence="1">
    <location>
        <begin position="299"/>
        <end position="332"/>
    </location>
</feature>
<organism evidence="2 3">
    <name type="scientific">Paxillus rubicundulus Ve08.2h10</name>
    <dbReference type="NCBI Taxonomy" id="930991"/>
    <lineage>
        <taxon>Eukaryota</taxon>
        <taxon>Fungi</taxon>
        <taxon>Dikarya</taxon>
        <taxon>Basidiomycota</taxon>
        <taxon>Agaricomycotina</taxon>
        <taxon>Agaricomycetes</taxon>
        <taxon>Agaricomycetidae</taxon>
        <taxon>Boletales</taxon>
        <taxon>Paxilineae</taxon>
        <taxon>Paxillaceae</taxon>
        <taxon>Paxillus</taxon>
    </lineage>
</organism>